<protein>
    <recommendedName>
        <fullName evidence="4">Secreted protein</fullName>
    </recommendedName>
</protein>
<evidence type="ECO:0000313" key="3">
    <source>
        <dbReference type="Proteomes" id="UP000324897"/>
    </source>
</evidence>
<keyword evidence="3" id="KW-1185">Reference proteome</keyword>
<evidence type="ECO:0008006" key="4">
    <source>
        <dbReference type="Google" id="ProtNLM"/>
    </source>
</evidence>
<sequence length="98" mass="10866">MWDQVAVAALLPGLPACLGVGFRPPVAVGGERPSTWHGGGCDDMHPKRVVALGQIIFPAHVHWRGLTTPTQQARARRFKKRQNHCIDFVPEWGFTIED</sequence>
<dbReference type="Proteomes" id="UP000324897">
    <property type="component" value="Chromosome 1"/>
</dbReference>
<proteinExistence type="predicted"/>
<evidence type="ECO:0000313" key="2">
    <source>
        <dbReference type="EMBL" id="TVU31123.1"/>
    </source>
</evidence>
<name>A0A5J9V5A2_9POAL</name>
<feature type="signal peptide" evidence="1">
    <location>
        <begin position="1"/>
        <end position="19"/>
    </location>
</feature>
<feature type="non-terminal residue" evidence="2">
    <location>
        <position position="1"/>
    </location>
</feature>
<comment type="caution">
    <text evidence="2">The sequence shown here is derived from an EMBL/GenBank/DDBJ whole genome shotgun (WGS) entry which is preliminary data.</text>
</comment>
<dbReference type="AlphaFoldDB" id="A0A5J9V5A2"/>
<reference evidence="2 3" key="1">
    <citation type="journal article" date="2019" name="Sci. Rep.">
        <title>A high-quality genome of Eragrostis curvula grass provides insights into Poaceae evolution and supports new strategies to enhance forage quality.</title>
        <authorList>
            <person name="Carballo J."/>
            <person name="Santos B.A.C.M."/>
            <person name="Zappacosta D."/>
            <person name="Garbus I."/>
            <person name="Selva J.P."/>
            <person name="Gallo C.A."/>
            <person name="Diaz A."/>
            <person name="Albertini E."/>
            <person name="Caccamo M."/>
            <person name="Echenique V."/>
        </authorList>
    </citation>
    <scope>NUCLEOTIDE SEQUENCE [LARGE SCALE GENOMIC DNA]</scope>
    <source>
        <strain evidence="3">cv. Victoria</strain>
        <tissue evidence="2">Leaf</tissue>
    </source>
</reference>
<organism evidence="2 3">
    <name type="scientific">Eragrostis curvula</name>
    <name type="common">weeping love grass</name>
    <dbReference type="NCBI Taxonomy" id="38414"/>
    <lineage>
        <taxon>Eukaryota</taxon>
        <taxon>Viridiplantae</taxon>
        <taxon>Streptophyta</taxon>
        <taxon>Embryophyta</taxon>
        <taxon>Tracheophyta</taxon>
        <taxon>Spermatophyta</taxon>
        <taxon>Magnoliopsida</taxon>
        <taxon>Liliopsida</taxon>
        <taxon>Poales</taxon>
        <taxon>Poaceae</taxon>
        <taxon>PACMAD clade</taxon>
        <taxon>Chloridoideae</taxon>
        <taxon>Eragrostideae</taxon>
        <taxon>Eragrostidinae</taxon>
        <taxon>Eragrostis</taxon>
    </lineage>
</organism>
<dbReference type="Gramene" id="TVU31123">
    <property type="protein sequence ID" value="TVU31123"/>
    <property type="gene ID" value="EJB05_22794"/>
</dbReference>
<evidence type="ECO:0000256" key="1">
    <source>
        <dbReference type="SAM" id="SignalP"/>
    </source>
</evidence>
<gene>
    <name evidence="2" type="ORF">EJB05_22794</name>
</gene>
<keyword evidence="1" id="KW-0732">Signal</keyword>
<dbReference type="EMBL" id="RWGY01000011">
    <property type="protein sequence ID" value="TVU31123.1"/>
    <property type="molecule type" value="Genomic_DNA"/>
</dbReference>
<feature type="chain" id="PRO_5023903378" description="Secreted protein" evidence="1">
    <location>
        <begin position="20"/>
        <end position="98"/>
    </location>
</feature>
<accession>A0A5J9V5A2</accession>